<dbReference type="Proteomes" id="UP000215902">
    <property type="component" value="Unassembled WGS sequence"/>
</dbReference>
<keyword evidence="5" id="KW-0963">Cytoplasm</keyword>
<keyword evidence="6 12" id="KW-0507">mRNA processing</keyword>
<dbReference type="EMBL" id="NIVC01002708">
    <property type="protein sequence ID" value="PAA55782.1"/>
    <property type="molecule type" value="Genomic_DNA"/>
</dbReference>
<dbReference type="SMART" id="SM00651">
    <property type="entry name" value="Sm"/>
    <property type="match status" value="1"/>
</dbReference>
<dbReference type="InterPro" id="IPR027141">
    <property type="entry name" value="LSm4/Sm_D1/D3"/>
</dbReference>
<protein>
    <recommendedName>
        <fullName evidence="4 12">Small nuclear ribonucleoprotein Sm D3</fullName>
        <shortName evidence="12">Sm-D3</shortName>
    </recommendedName>
    <alternativeName>
        <fullName evidence="11 12">snRNP core protein D3</fullName>
    </alternativeName>
</protein>
<comment type="similarity">
    <text evidence="3 12">Belongs to the snRNP core protein family.</text>
</comment>
<evidence type="ECO:0000313" key="14">
    <source>
        <dbReference type="EMBL" id="PAA55782.1"/>
    </source>
</evidence>
<evidence type="ECO:0000259" key="13">
    <source>
        <dbReference type="PROSITE" id="PS52002"/>
    </source>
</evidence>
<keyword evidence="7" id="KW-0747">Spliceosome</keyword>
<dbReference type="InterPro" id="IPR034099">
    <property type="entry name" value="SmD3"/>
</dbReference>
<dbReference type="AlphaFoldDB" id="A0A267E546"/>
<gene>
    <name evidence="14" type="ORF">BOX15_Mlig022478g4</name>
</gene>
<evidence type="ECO:0000256" key="1">
    <source>
        <dbReference type="ARBA" id="ARBA00004123"/>
    </source>
</evidence>
<evidence type="ECO:0000313" key="15">
    <source>
        <dbReference type="Proteomes" id="UP000215902"/>
    </source>
</evidence>
<dbReference type="InterPro" id="IPR001163">
    <property type="entry name" value="Sm_dom_euk/arc"/>
</dbReference>
<dbReference type="PANTHER" id="PTHR23338">
    <property type="entry name" value="SMALL NUCLEAR RIBONUCLEOPROTEIN SM"/>
    <property type="match status" value="1"/>
</dbReference>
<organism evidence="14 15">
    <name type="scientific">Macrostomum lignano</name>
    <dbReference type="NCBI Taxonomy" id="282301"/>
    <lineage>
        <taxon>Eukaryota</taxon>
        <taxon>Metazoa</taxon>
        <taxon>Spiralia</taxon>
        <taxon>Lophotrochozoa</taxon>
        <taxon>Platyhelminthes</taxon>
        <taxon>Rhabditophora</taxon>
        <taxon>Macrostomorpha</taxon>
        <taxon>Macrostomida</taxon>
        <taxon>Macrostomidae</taxon>
        <taxon>Macrostomum</taxon>
    </lineage>
</organism>
<evidence type="ECO:0000256" key="10">
    <source>
        <dbReference type="ARBA" id="ARBA00023274"/>
    </source>
</evidence>
<keyword evidence="8 12" id="KW-0508">mRNA splicing</keyword>
<dbReference type="Pfam" id="PF01423">
    <property type="entry name" value="LSM"/>
    <property type="match status" value="1"/>
</dbReference>
<evidence type="ECO:0000256" key="2">
    <source>
        <dbReference type="ARBA" id="ARBA00004514"/>
    </source>
</evidence>
<comment type="caution">
    <text evidence="14">The sequence shown here is derived from an EMBL/GenBank/DDBJ whole genome shotgun (WGS) entry which is preliminary data.</text>
</comment>
<feature type="non-terminal residue" evidence="14">
    <location>
        <position position="1"/>
    </location>
</feature>
<keyword evidence="15" id="KW-1185">Reference proteome</keyword>
<evidence type="ECO:0000256" key="5">
    <source>
        <dbReference type="ARBA" id="ARBA00022490"/>
    </source>
</evidence>
<evidence type="ECO:0000256" key="3">
    <source>
        <dbReference type="ARBA" id="ARBA00008146"/>
    </source>
</evidence>
<dbReference type="GO" id="GO:0000387">
    <property type="term" value="P:spliceosomal snRNP assembly"/>
    <property type="evidence" value="ECO:0007669"/>
    <property type="project" value="UniProtKB-UniRule"/>
</dbReference>
<dbReference type="PROSITE" id="PS52002">
    <property type="entry name" value="SM"/>
    <property type="match status" value="1"/>
</dbReference>
<comment type="subcellular location">
    <subcellularLocation>
        <location evidence="2">Cytoplasm</location>
        <location evidence="2">Cytosol</location>
    </subcellularLocation>
    <subcellularLocation>
        <location evidence="1 12">Nucleus</location>
    </subcellularLocation>
</comment>
<dbReference type="CDD" id="cd01721">
    <property type="entry name" value="Sm_D3"/>
    <property type="match status" value="1"/>
</dbReference>
<evidence type="ECO:0000256" key="8">
    <source>
        <dbReference type="ARBA" id="ARBA00023187"/>
    </source>
</evidence>
<dbReference type="STRING" id="282301.A0A267E546"/>
<dbReference type="InterPro" id="IPR010920">
    <property type="entry name" value="LSM_dom_sf"/>
</dbReference>
<dbReference type="Gene3D" id="2.30.30.100">
    <property type="match status" value="1"/>
</dbReference>
<dbReference type="GO" id="GO:0005829">
    <property type="term" value="C:cytosol"/>
    <property type="evidence" value="ECO:0007669"/>
    <property type="project" value="UniProtKB-SubCell"/>
</dbReference>
<evidence type="ECO:0000256" key="6">
    <source>
        <dbReference type="ARBA" id="ARBA00022664"/>
    </source>
</evidence>
<evidence type="ECO:0000256" key="11">
    <source>
        <dbReference type="ARBA" id="ARBA00033126"/>
    </source>
</evidence>
<dbReference type="GO" id="GO:0005681">
    <property type="term" value="C:spliceosomal complex"/>
    <property type="evidence" value="ECO:0007669"/>
    <property type="project" value="UniProtKB-KW"/>
</dbReference>
<evidence type="ECO:0000256" key="4">
    <source>
        <dbReference type="ARBA" id="ARBA00020160"/>
    </source>
</evidence>
<name>A0A267E546_9PLAT</name>
<evidence type="ECO:0000256" key="9">
    <source>
        <dbReference type="ARBA" id="ARBA00023242"/>
    </source>
</evidence>
<proteinExistence type="inferred from homology"/>
<sequence>NSMALLGVPSKLLHEAEGHVITCEMDTGEMYRGMLVEAEENMNCQMSDVTVTFRDGRVAHLENIFLRGSKARFFILPDMLKNAPMFKRTTGTKGLGMGRGKTMMHRGRGDSAADEAAAVAVEAAAEAVAVVVEAAVEAVISWGIFAI</sequence>
<dbReference type="FunFam" id="2.30.30.100:FF:000002">
    <property type="entry name" value="Small nuclear ribonucleoprotein Sm D3"/>
    <property type="match status" value="1"/>
</dbReference>
<evidence type="ECO:0000256" key="7">
    <source>
        <dbReference type="ARBA" id="ARBA00022728"/>
    </source>
</evidence>
<dbReference type="GO" id="GO:0003723">
    <property type="term" value="F:RNA binding"/>
    <property type="evidence" value="ECO:0007669"/>
    <property type="project" value="InterPro"/>
</dbReference>
<evidence type="ECO:0000256" key="12">
    <source>
        <dbReference type="RuleBase" id="RU365050"/>
    </source>
</evidence>
<dbReference type="InterPro" id="IPR047575">
    <property type="entry name" value="Sm"/>
</dbReference>
<keyword evidence="9 12" id="KW-0539">Nucleus</keyword>
<reference evidence="14 15" key="1">
    <citation type="submission" date="2017-06" db="EMBL/GenBank/DDBJ databases">
        <title>A platform for efficient transgenesis in Macrostomum lignano, a flatworm model organism for stem cell research.</title>
        <authorList>
            <person name="Berezikov E."/>
        </authorList>
    </citation>
    <scope>NUCLEOTIDE SEQUENCE [LARGE SCALE GENOMIC DNA]</scope>
    <source>
        <strain evidence="14">DV1</strain>
        <tissue evidence="14">Whole organism</tissue>
    </source>
</reference>
<keyword evidence="10 12" id="KW-0687">Ribonucleoprotein</keyword>
<accession>A0A267E546</accession>
<feature type="domain" description="Sm" evidence="13">
    <location>
        <begin position="8"/>
        <end position="80"/>
    </location>
</feature>
<dbReference type="SUPFAM" id="SSF50182">
    <property type="entry name" value="Sm-like ribonucleoproteins"/>
    <property type="match status" value="1"/>
</dbReference>